<dbReference type="Proteomes" id="UP000612362">
    <property type="component" value="Unassembled WGS sequence"/>
</dbReference>
<gene>
    <name evidence="2" type="ORF">KSX_85880</name>
</gene>
<accession>A0A8J3MWK3</accession>
<evidence type="ECO:0000256" key="1">
    <source>
        <dbReference type="SAM" id="MobiDB-lite"/>
    </source>
</evidence>
<name>A0A8J3MWK3_9CHLR</name>
<evidence type="ECO:0000313" key="2">
    <source>
        <dbReference type="EMBL" id="GHO50425.1"/>
    </source>
</evidence>
<dbReference type="AlphaFoldDB" id="A0A8J3MWK3"/>
<protein>
    <submittedName>
        <fullName evidence="2">Uncharacterized protein</fullName>
    </submittedName>
</protein>
<feature type="region of interest" description="Disordered" evidence="1">
    <location>
        <begin position="64"/>
        <end position="103"/>
    </location>
</feature>
<organism evidence="2 3">
    <name type="scientific">Ktedonospora formicarum</name>
    <dbReference type="NCBI Taxonomy" id="2778364"/>
    <lineage>
        <taxon>Bacteria</taxon>
        <taxon>Bacillati</taxon>
        <taxon>Chloroflexota</taxon>
        <taxon>Ktedonobacteria</taxon>
        <taxon>Ktedonobacterales</taxon>
        <taxon>Ktedonobacteraceae</taxon>
        <taxon>Ktedonospora</taxon>
    </lineage>
</organism>
<feature type="compositionally biased region" description="Basic and acidic residues" evidence="1">
    <location>
        <begin position="10"/>
        <end position="52"/>
    </location>
</feature>
<evidence type="ECO:0000313" key="3">
    <source>
        <dbReference type="Proteomes" id="UP000612362"/>
    </source>
</evidence>
<sequence>MGLLNQKQNPPDKKDHQKQNGLKRHPDGHLQYLDDGRCKKEGKKAGDNDHDVPDLFEHIQRFNDQNQIEPKCDDQVGPHEAQSKNTSGLEEKIEPGPALRESV</sequence>
<feature type="region of interest" description="Disordered" evidence="1">
    <location>
        <begin position="1"/>
        <end position="52"/>
    </location>
</feature>
<dbReference type="EMBL" id="BNJF01000008">
    <property type="protein sequence ID" value="GHO50425.1"/>
    <property type="molecule type" value="Genomic_DNA"/>
</dbReference>
<reference evidence="2" key="1">
    <citation type="submission" date="2020-10" db="EMBL/GenBank/DDBJ databases">
        <title>Taxonomic study of unclassified bacteria belonging to the class Ktedonobacteria.</title>
        <authorList>
            <person name="Yabe S."/>
            <person name="Wang C.M."/>
            <person name="Zheng Y."/>
            <person name="Sakai Y."/>
            <person name="Cavaletti L."/>
            <person name="Monciardini P."/>
            <person name="Donadio S."/>
        </authorList>
    </citation>
    <scope>NUCLEOTIDE SEQUENCE</scope>
    <source>
        <strain evidence="2">SOSP1-1</strain>
    </source>
</reference>
<keyword evidence="3" id="KW-1185">Reference proteome</keyword>
<comment type="caution">
    <text evidence="2">The sequence shown here is derived from an EMBL/GenBank/DDBJ whole genome shotgun (WGS) entry which is preliminary data.</text>
</comment>
<proteinExistence type="predicted"/>